<keyword evidence="2" id="KW-1185">Reference proteome</keyword>
<evidence type="ECO:0000313" key="1">
    <source>
        <dbReference type="EMBL" id="KAL0930570.1"/>
    </source>
</evidence>
<reference evidence="1 2" key="1">
    <citation type="journal article" date="2020" name="Phytopathology">
        <title>Genome Sequence Resources of Colletotrichum truncatum, C. plurivorum, C. musicola, and C. sojae: Four Species Pathogenic to Soybean (Glycine max).</title>
        <authorList>
            <person name="Rogerio F."/>
            <person name="Boufleur T.R."/>
            <person name="Ciampi-Guillardi M."/>
            <person name="Sukno S.A."/>
            <person name="Thon M.R."/>
            <person name="Massola Junior N.S."/>
            <person name="Baroncelli R."/>
        </authorList>
    </citation>
    <scope>NUCLEOTIDE SEQUENCE [LARGE SCALE GENOMIC DNA]</scope>
    <source>
        <strain evidence="1 2">CMES1059</strain>
    </source>
</reference>
<accession>A0ACC3YFC2</accession>
<organism evidence="1 2">
    <name type="scientific">Colletotrichum truncatum</name>
    <name type="common">Anthracnose fungus</name>
    <name type="synonym">Colletotrichum capsici</name>
    <dbReference type="NCBI Taxonomy" id="5467"/>
    <lineage>
        <taxon>Eukaryota</taxon>
        <taxon>Fungi</taxon>
        <taxon>Dikarya</taxon>
        <taxon>Ascomycota</taxon>
        <taxon>Pezizomycotina</taxon>
        <taxon>Sordariomycetes</taxon>
        <taxon>Hypocreomycetidae</taxon>
        <taxon>Glomerellales</taxon>
        <taxon>Glomerellaceae</taxon>
        <taxon>Colletotrichum</taxon>
        <taxon>Colletotrichum truncatum species complex</taxon>
    </lineage>
</organism>
<dbReference type="EMBL" id="VUJX02000011">
    <property type="protein sequence ID" value="KAL0930570.1"/>
    <property type="molecule type" value="Genomic_DNA"/>
</dbReference>
<dbReference type="Proteomes" id="UP000805649">
    <property type="component" value="Unassembled WGS sequence"/>
</dbReference>
<comment type="caution">
    <text evidence="1">The sequence shown here is derived from an EMBL/GenBank/DDBJ whole genome shotgun (WGS) entry which is preliminary data.</text>
</comment>
<evidence type="ECO:0000313" key="2">
    <source>
        <dbReference type="Proteomes" id="UP000805649"/>
    </source>
</evidence>
<gene>
    <name evidence="1" type="ORF">CTRU02_214645</name>
</gene>
<protein>
    <submittedName>
        <fullName evidence="1">Uncharacterized protein</fullName>
    </submittedName>
</protein>
<name>A0ACC3YFC2_COLTU</name>
<proteinExistence type="predicted"/>
<sequence>MTNHIVVLGAGVSGLTTALLLSKSKANSVTVISKHMPGDYDIEYTSPWAGANVLPMAPATDSRWERRTWPEIKRLAAEVPEAGIHFQKSLVYRRKKDIEAGGNPYDALYSVDPWYRDLMPDYRELRQDELPENAHSGCEFTSVCINTALYLPWLVGQCRKNGVVFKRAVLSHIHEAKNLHHTGNPADIIINASGLLARKLGGVEDLTVRPARGQIVVVRNEIEPMATISGTDDGPTEVCYMMTRAGGGGTILGGTYDKDNWDPNPDPNIAIRIMKRCIELSPKLTGGKGPEALSIIRHGVGLRPYREDGVRIEIDQKTFADGTPIVHNYGHAGWGYQGSYGCSEKVVELVNQIRSEKGENLANEPRVFSWDRPSKLKKKVASKTKTVVVVPAVTPLTQQYVLIFPRLPHSAAYLQFATACRSSPVHHQASRPTIPRHGWRSYTMAESAPPIHVQATRLILDIANGRHALSKVIPPLLLALDAVLCGLIIWKVPYTEIDWVAYMEQVAQFVTGERDYTKIKGGTGPLVYPAAHVYTYTGLYYLTDEGKNIFLAQQLFAILYLATLAVVMACYWQAKVPPYIFPLLILSKRLHSVFVLRCFNDCFATFFLWLAIFFFQKRLWTPGAILYSWGLGIKMSLLLVLPAVGVILFLGRGFEGSLRAAWLMAQLQILIGVPFFTNNAKGYLGRAFELSRQFFFKWTVNWRFVGEETFLSKPFSIALLGLHVAALLVFILTRWLNPAQRPLSSLVPAMLKGKSPFAKLEEAQVASRVTPRYVLTTILSANVMGLLFARSLHYQFYAYLAWSTPYLLWRSGLPVYLVYLLWAVQEWAWNVYPSTNTSSQVVVGVMAVTVIAAWFAAADEGKPAEKLESKKR</sequence>